<evidence type="ECO:0000313" key="6">
    <source>
        <dbReference type="Proteomes" id="UP000002051"/>
    </source>
</evidence>
<evidence type="ECO:0000313" key="4">
    <source>
        <dbReference type="EMBL" id="KEH41914.1"/>
    </source>
</evidence>
<proteinExistence type="predicted"/>
<reference evidence="4 6" key="2">
    <citation type="journal article" date="2014" name="BMC Genomics">
        <title>An improved genome release (version Mt4.0) for the model legume Medicago truncatula.</title>
        <authorList>
            <person name="Tang H."/>
            <person name="Krishnakumar V."/>
            <person name="Bidwell S."/>
            <person name="Rosen B."/>
            <person name="Chan A."/>
            <person name="Zhou S."/>
            <person name="Gentzbittel L."/>
            <person name="Childs K.L."/>
            <person name="Yandell M."/>
            <person name="Gundlach H."/>
            <person name="Mayer K.F."/>
            <person name="Schwartz D.C."/>
            <person name="Town C.D."/>
        </authorList>
    </citation>
    <scope>GENOME REANNOTATION</scope>
    <source>
        <strain evidence="4">A17</strain>
        <strain evidence="5 6">cv. Jemalong A17</strain>
    </source>
</reference>
<feature type="transmembrane region" description="Helical" evidence="3">
    <location>
        <begin position="20"/>
        <end position="43"/>
    </location>
</feature>
<reference evidence="4 6" key="1">
    <citation type="journal article" date="2011" name="Nature">
        <title>The Medicago genome provides insight into the evolution of rhizobial symbioses.</title>
        <authorList>
            <person name="Young N.D."/>
            <person name="Debelle F."/>
            <person name="Oldroyd G.E."/>
            <person name="Geurts R."/>
            <person name="Cannon S.B."/>
            <person name="Udvardi M.K."/>
            <person name="Benedito V.A."/>
            <person name="Mayer K.F."/>
            <person name="Gouzy J."/>
            <person name="Schoof H."/>
            <person name="Van de Peer Y."/>
            <person name="Proost S."/>
            <person name="Cook D.R."/>
            <person name="Meyers B.C."/>
            <person name="Spannagl M."/>
            <person name="Cheung F."/>
            <person name="De Mita S."/>
            <person name="Krishnakumar V."/>
            <person name="Gundlach H."/>
            <person name="Zhou S."/>
            <person name="Mudge J."/>
            <person name="Bharti A.K."/>
            <person name="Murray J.D."/>
            <person name="Naoumkina M.A."/>
            <person name="Rosen B."/>
            <person name="Silverstein K.A."/>
            <person name="Tang H."/>
            <person name="Rombauts S."/>
            <person name="Zhao P.X."/>
            <person name="Zhou P."/>
            <person name="Barbe V."/>
            <person name="Bardou P."/>
            <person name="Bechner M."/>
            <person name="Bellec A."/>
            <person name="Berger A."/>
            <person name="Berges H."/>
            <person name="Bidwell S."/>
            <person name="Bisseling T."/>
            <person name="Choisne N."/>
            <person name="Couloux A."/>
            <person name="Denny R."/>
            <person name="Deshpande S."/>
            <person name="Dai X."/>
            <person name="Doyle J.J."/>
            <person name="Dudez A.M."/>
            <person name="Farmer A.D."/>
            <person name="Fouteau S."/>
            <person name="Franken C."/>
            <person name="Gibelin C."/>
            <person name="Gish J."/>
            <person name="Goldstein S."/>
            <person name="Gonzalez A.J."/>
            <person name="Green P.J."/>
            <person name="Hallab A."/>
            <person name="Hartog M."/>
            <person name="Hua A."/>
            <person name="Humphray S.J."/>
            <person name="Jeong D.H."/>
            <person name="Jing Y."/>
            <person name="Jocker A."/>
            <person name="Kenton S.M."/>
            <person name="Kim D.J."/>
            <person name="Klee K."/>
            <person name="Lai H."/>
            <person name="Lang C."/>
            <person name="Lin S."/>
            <person name="Macmil S.L."/>
            <person name="Magdelenat G."/>
            <person name="Matthews L."/>
            <person name="McCorrison J."/>
            <person name="Monaghan E.L."/>
            <person name="Mun J.H."/>
            <person name="Najar F.Z."/>
            <person name="Nicholson C."/>
            <person name="Noirot C."/>
            <person name="O'Bleness M."/>
            <person name="Paule C.R."/>
            <person name="Poulain J."/>
            <person name="Prion F."/>
            <person name="Qin B."/>
            <person name="Qu C."/>
            <person name="Retzel E.F."/>
            <person name="Riddle C."/>
            <person name="Sallet E."/>
            <person name="Samain S."/>
            <person name="Samson N."/>
            <person name="Sanders I."/>
            <person name="Saurat O."/>
            <person name="Scarpelli C."/>
            <person name="Schiex T."/>
            <person name="Segurens B."/>
            <person name="Severin A.J."/>
            <person name="Sherrier D.J."/>
            <person name="Shi R."/>
            <person name="Sims S."/>
            <person name="Singer S.R."/>
            <person name="Sinharoy S."/>
            <person name="Sterck L."/>
            <person name="Viollet A."/>
            <person name="Wang B.B."/>
            <person name="Wang K."/>
            <person name="Wang M."/>
            <person name="Wang X."/>
            <person name="Warfsmann J."/>
            <person name="Weissenbach J."/>
            <person name="White D.D."/>
            <person name="White J.D."/>
            <person name="Wiley G.B."/>
            <person name="Wincker P."/>
            <person name="Xing Y."/>
            <person name="Yang L."/>
            <person name="Yao Z."/>
            <person name="Ying F."/>
            <person name="Zhai J."/>
            <person name="Zhou L."/>
            <person name="Zuber A."/>
            <person name="Denarie J."/>
            <person name="Dixon R.A."/>
            <person name="May G.D."/>
            <person name="Schwartz D.C."/>
            <person name="Rogers J."/>
            <person name="Quetier F."/>
            <person name="Town C.D."/>
            <person name="Roe B.A."/>
        </authorList>
    </citation>
    <scope>NUCLEOTIDE SEQUENCE [LARGE SCALE GENOMIC DNA]</scope>
    <source>
        <strain evidence="4">A17</strain>
        <strain evidence="5 6">cv. Jemalong A17</strain>
    </source>
</reference>
<dbReference type="EnsemblPlants" id="KEH41914">
    <property type="protein sequence ID" value="KEH41914"/>
    <property type="gene ID" value="MTR_1g057400"/>
</dbReference>
<name>A0A072VIT5_MEDTR</name>
<evidence type="ECO:0000256" key="2">
    <source>
        <dbReference type="ARBA" id="ARBA00023136"/>
    </source>
</evidence>
<protein>
    <submittedName>
        <fullName evidence="4">Harpin-induced-like protein</fullName>
    </submittedName>
</protein>
<evidence type="ECO:0000256" key="1">
    <source>
        <dbReference type="ARBA" id="ARBA00004370"/>
    </source>
</evidence>
<dbReference type="EMBL" id="CM001217">
    <property type="protein sequence ID" value="KEH41914.1"/>
    <property type="molecule type" value="Genomic_DNA"/>
</dbReference>
<accession>A0A072VIT5</accession>
<dbReference type="HOGENOM" id="CLU_051752_2_0_1"/>
<organism evidence="4 6">
    <name type="scientific">Medicago truncatula</name>
    <name type="common">Barrel medic</name>
    <name type="synonym">Medicago tribuloides</name>
    <dbReference type="NCBI Taxonomy" id="3880"/>
    <lineage>
        <taxon>Eukaryota</taxon>
        <taxon>Viridiplantae</taxon>
        <taxon>Streptophyta</taxon>
        <taxon>Embryophyta</taxon>
        <taxon>Tracheophyta</taxon>
        <taxon>Spermatophyta</taxon>
        <taxon>Magnoliopsida</taxon>
        <taxon>eudicotyledons</taxon>
        <taxon>Gunneridae</taxon>
        <taxon>Pentapetalae</taxon>
        <taxon>rosids</taxon>
        <taxon>fabids</taxon>
        <taxon>Fabales</taxon>
        <taxon>Fabaceae</taxon>
        <taxon>Papilionoideae</taxon>
        <taxon>50 kb inversion clade</taxon>
        <taxon>NPAAA clade</taxon>
        <taxon>Hologalegina</taxon>
        <taxon>IRL clade</taxon>
        <taxon>Trifolieae</taxon>
        <taxon>Medicago</taxon>
    </lineage>
</organism>
<dbReference type="KEGG" id="mtr:25483720"/>
<keyword evidence="6" id="KW-1185">Reference proteome</keyword>
<reference evidence="5" key="3">
    <citation type="submission" date="2015-04" db="UniProtKB">
        <authorList>
            <consortium name="EnsemblPlants"/>
        </authorList>
    </citation>
    <scope>IDENTIFICATION</scope>
    <source>
        <strain evidence="5">cv. Jemalong A17</strain>
    </source>
</reference>
<evidence type="ECO:0000313" key="5">
    <source>
        <dbReference type="EnsemblPlants" id="KEH41914"/>
    </source>
</evidence>
<dbReference type="GO" id="GO:0098542">
    <property type="term" value="P:defense response to other organism"/>
    <property type="evidence" value="ECO:0007669"/>
    <property type="project" value="InterPro"/>
</dbReference>
<sequence>MAEAQPHNRGRRCCCCLFGIIWKLLLAIIVLAGLIILIFWLVVQPRTFKFSVKEAKLTKFNYSDDTNTLHYNLVLNFTARNPNKKLNIYYDVIEGHASYEGTRFASTKVITWLNSFRQYTKSTNPMSGVFSGQRVVVFDRDQVSNFERDEKDGVFHINVKLNFDMRFRLGDYIGPHTKGNIKCRLDVPFVANGTKVMKAFEPTTCDVNF</sequence>
<gene>
    <name evidence="5" type="primary">25483720</name>
    <name evidence="4" type="ordered locus">MTR_1g057400</name>
</gene>
<dbReference type="AlphaFoldDB" id="A0A072VIT5"/>
<dbReference type="InterPro" id="IPR044839">
    <property type="entry name" value="NDR1-like"/>
</dbReference>
<dbReference type="GO" id="GO:0005886">
    <property type="term" value="C:plasma membrane"/>
    <property type="evidence" value="ECO:0000318"/>
    <property type="project" value="GO_Central"/>
</dbReference>
<dbReference type="GO" id="GO:0009506">
    <property type="term" value="C:plasmodesma"/>
    <property type="evidence" value="ECO:0000318"/>
    <property type="project" value="GO_Central"/>
</dbReference>
<keyword evidence="3" id="KW-0812">Transmembrane</keyword>
<keyword evidence="3" id="KW-1133">Transmembrane helix</keyword>
<dbReference type="PANTHER" id="PTHR31415:SF104">
    <property type="entry name" value="PROTEIN, PUTATIVE-RELATED"/>
    <property type="match status" value="1"/>
</dbReference>
<dbReference type="Proteomes" id="UP000002051">
    <property type="component" value="Unassembled WGS sequence"/>
</dbReference>
<dbReference type="OrthoDB" id="1889094at2759"/>
<comment type="subcellular location">
    <subcellularLocation>
        <location evidence="1">Membrane</location>
    </subcellularLocation>
</comment>
<keyword evidence="2 3" id="KW-0472">Membrane</keyword>
<dbReference type="PANTHER" id="PTHR31415">
    <property type="entry name" value="OS05G0367900 PROTEIN"/>
    <property type="match status" value="1"/>
</dbReference>
<dbReference type="STRING" id="3880.A0A072VIT5"/>
<evidence type="ECO:0000256" key="3">
    <source>
        <dbReference type="SAM" id="Phobius"/>
    </source>
</evidence>